<dbReference type="Pfam" id="PF00400">
    <property type="entry name" value="WD40"/>
    <property type="match status" value="1"/>
</dbReference>
<dbReference type="InterPro" id="IPR011047">
    <property type="entry name" value="Quinoprotein_ADH-like_sf"/>
</dbReference>
<proteinExistence type="predicted"/>
<reference evidence="4 5" key="1">
    <citation type="submission" date="2023-11" db="EMBL/GenBank/DDBJ databases">
        <title>Draft genome sequence and annotation of the polyextremotolerant black yeast-like fungus Aureobasidium pullulans NRRL 62042.</title>
        <authorList>
            <person name="Dielentheis-Frenken M.R.E."/>
            <person name="Wibberg D."/>
            <person name="Blank L.M."/>
            <person name="Tiso T."/>
        </authorList>
    </citation>
    <scope>NUCLEOTIDE SEQUENCE [LARGE SCALE GENOMIC DNA]</scope>
    <source>
        <strain evidence="4 5">NRRL 62042</strain>
    </source>
</reference>
<organism evidence="4 5">
    <name type="scientific">Aureobasidium pullulans</name>
    <name type="common">Black yeast</name>
    <name type="synonym">Pullularia pullulans</name>
    <dbReference type="NCBI Taxonomy" id="5580"/>
    <lineage>
        <taxon>Eukaryota</taxon>
        <taxon>Fungi</taxon>
        <taxon>Dikarya</taxon>
        <taxon>Ascomycota</taxon>
        <taxon>Pezizomycotina</taxon>
        <taxon>Dothideomycetes</taxon>
        <taxon>Dothideomycetidae</taxon>
        <taxon>Dothideales</taxon>
        <taxon>Saccotheciaceae</taxon>
        <taxon>Aureobasidium</taxon>
    </lineage>
</organism>
<keyword evidence="5" id="KW-1185">Reference proteome</keyword>
<dbReference type="PROSITE" id="PS50082">
    <property type="entry name" value="WD_REPEATS_2"/>
    <property type="match status" value="2"/>
</dbReference>
<dbReference type="InterPro" id="IPR015943">
    <property type="entry name" value="WD40/YVTN_repeat-like_dom_sf"/>
</dbReference>
<dbReference type="Gene3D" id="2.130.10.10">
    <property type="entry name" value="YVTN repeat-like/Quinoprotein amine dehydrogenase"/>
    <property type="match status" value="2"/>
</dbReference>
<dbReference type="EMBL" id="JASGXD010000003">
    <property type="protein sequence ID" value="KAK6006948.1"/>
    <property type="molecule type" value="Genomic_DNA"/>
</dbReference>
<keyword evidence="2" id="KW-0677">Repeat</keyword>
<sequence length="489" mass="55159">MTRHMNPKKFLAEYVYEVEKDFDVDGIPATWAASSISNKPAHRFWDDADEKVELHFFDGEDTEEVKIYATSHDGKLVAGSNSSSVGILDAETKEQCMQYKGLVFPCVKLLFSPAVNESGGYTLVIETSDRNERKSVVFFLELDRNGRMVHQPDTIDVNALLQRSLGPVVSQMNDSFELSSTSPLVESVRKGYSKALEDLRAGLESRHLTRVSGRPAGFGSSPFSMDGRLFLYVTQNESTQSGPRPPADLPKVIVYDVADKCQKYSLGGHEDAIMWTAFSPDGQHIATAAWDGTFRIFNVSTGDCKHVIGPTGGQCWSGAWSPDSKHIVLCGMANQESQHETFVAVYSAETAQQVNRFRNDQLKHWVRCVAWSPRGEIAIVHERNNVWIWEPFENRTISSFRVKVEDWIMESYAAVSQVQWVNEGEVLVARAGDGTIEIWNRVKNIKWRLQRPEGAGKERGIGIFRWVKEDQTLRTFSRDGFMRAYQLPQ</sequence>
<name>A0ABR0TR59_AURPU</name>
<evidence type="ECO:0008006" key="6">
    <source>
        <dbReference type="Google" id="ProtNLM"/>
    </source>
</evidence>
<dbReference type="InterPro" id="IPR001680">
    <property type="entry name" value="WD40_rpt"/>
</dbReference>
<dbReference type="PROSITE" id="PS50294">
    <property type="entry name" value="WD_REPEATS_REGION"/>
    <property type="match status" value="1"/>
</dbReference>
<feature type="repeat" description="WD" evidence="3">
    <location>
        <begin position="408"/>
        <end position="440"/>
    </location>
</feature>
<dbReference type="PANTHER" id="PTHR19848:SF8">
    <property type="entry name" value="F-BOX AND WD REPEAT DOMAIN CONTAINING 7"/>
    <property type="match status" value="1"/>
</dbReference>
<dbReference type="SUPFAM" id="SSF50998">
    <property type="entry name" value="Quinoprotein alcohol dehydrogenase-like"/>
    <property type="match status" value="1"/>
</dbReference>
<evidence type="ECO:0000313" key="5">
    <source>
        <dbReference type="Proteomes" id="UP001341245"/>
    </source>
</evidence>
<protein>
    <recommendedName>
        <fullName evidence="6">WD40 repeat-like protein</fullName>
    </recommendedName>
</protein>
<evidence type="ECO:0000256" key="3">
    <source>
        <dbReference type="PROSITE-ProRule" id="PRU00221"/>
    </source>
</evidence>
<evidence type="ECO:0000256" key="2">
    <source>
        <dbReference type="ARBA" id="ARBA00022737"/>
    </source>
</evidence>
<dbReference type="SMART" id="SM00320">
    <property type="entry name" value="WD40"/>
    <property type="match status" value="4"/>
</dbReference>
<dbReference type="Proteomes" id="UP001341245">
    <property type="component" value="Unassembled WGS sequence"/>
</dbReference>
<evidence type="ECO:0000313" key="4">
    <source>
        <dbReference type="EMBL" id="KAK6006948.1"/>
    </source>
</evidence>
<comment type="caution">
    <text evidence="4">The sequence shown here is derived from an EMBL/GenBank/DDBJ whole genome shotgun (WGS) entry which is preliminary data.</text>
</comment>
<dbReference type="PANTHER" id="PTHR19848">
    <property type="entry name" value="WD40 REPEAT PROTEIN"/>
    <property type="match status" value="1"/>
</dbReference>
<accession>A0ABR0TR59</accession>
<feature type="repeat" description="WD" evidence="3">
    <location>
        <begin position="266"/>
        <end position="307"/>
    </location>
</feature>
<gene>
    <name evidence="4" type="ORF">QM012_005956</name>
</gene>
<evidence type="ECO:0000256" key="1">
    <source>
        <dbReference type="ARBA" id="ARBA00022574"/>
    </source>
</evidence>
<keyword evidence="1 3" id="KW-0853">WD repeat</keyword>